<keyword evidence="1" id="KW-0472">Membrane</keyword>
<organism evidence="3 4">
    <name type="scientific">Micromonospora cremea</name>
    <dbReference type="NCBI Taxonomy" id="709881"/>
    <lineage>
        <taxon>Bacteria</taxon>
        <taxon>Bacillati</taxon>
        <taxon>Actinomycetota</taxon>
        <taxon>Actinomycetes</taxon>
        <taxon>Micromonosporales</taxon>
        <taxon>Micromonosporaceae</taxon>
        <taxon>Micromonospora</taxon>
    </lineage>
</organism>
<dbReference type="InterPro" id="IPR048389">
    <property type="entry name" value="YciQ-like_C"/>
</dbReference>
<feature type="transmembrane region" description="Helical" evidence="1">
    <location>
        <begin position="166"/>
        <end position="191"/>
    </location>
</feature>
<dbReference type="Proteomes" id="UP000185124">
    <property type="component" value="Unassembled WGS sequence"/>
</dbReference>
<keyword evidence="1" id="KW-1133">Transmembrane helix</keyword>
<name>A0A1N6AXW5_9ACTN</name>
<evidence type="ECO:0000259" key="2">
    <source>
        <dbReference type="Pfam" id="PF20990"/>
    </source>
</evidence>
<keyword evidence="1" id="KW-0812">Transmembrane</keyword>
<gene>
    <name evidence="3" type="ORF">SAMN04489832_6353</name>
</gene>
<dbReference type="AlphaFoldDB" id="A0A1N6AXW5"/>
<dbReference type="STRING" id="709881.SAMN04489832_6353"/>
<evidence type="ECO:0000313" key="3">
    <source>
        <dbReference type="EMBL" id="SIN38900.1"/>
    </source>
</evidence>
<feature type="transmembrane region" description="Helical" evidence="1">
    <location>
        <begin position="361"/>
        <end position="379"/>
    </location>
</feature>
<feature type="transmembrane region" description="Helical" evidence="1">
    <location>
        <begin position="6"/>
        <end position="26"/>
    </location>
</feature>
<evidence type="ECO:0000313" key="4">
    <source>
        <dbReference type="Proteomes" id="UP000185124"/>
    </source>
</evidence>
<sequence>MGLSDPVVEIGLPVASLALWALVYGITRLASRPAAVASAPPAMEFPGQEPPAVVSLLANRWKITVDAAESTLLDLAARHYLELRQAGPDPRHTTVHLTGRAPDDLNRYERQVFDRVTARAVDRMVPLTALGFSEANRSASWAKRLRRSIVADAQRLGLSRRRFSRALVALLTVLGAVAAGGVAGGVWHYVARSGEDPFAPVAAFLVTIVALAGLAGRDLGERDTPAGRAAAARWLGFRAWLAGHESFADLPPAAVTVWDRYLSYGAALGVTRVASQVIDLGMADRRRLWSSYGGRWRRVSVSYPRGLPRYGQPLGWVVFRALIAGLLGWTFARVVGGVFLASTGDSSAGSMGFTDLRPVTLGFVLLGFALLGLAGYLLLRALVDLVAPATVTGEVLWHQVWQRQTSDDGPGRTINHYLVIDDGHAERLRAWIIPEQIAGECRLGDVVTARVRPWTRRVLGVTVQRAAPEQADPDAYADDDLLPGTALPATATHRAVQPERLLSAAEVGAATGRRVSLVRPATSTGQVRGTASFVDGSGATVLVLQVTRGMMARFNLTVGRSTGVPLPGVGDEAYAGPDRVVGRRGDLVLLLVRGPGAGEIEAAQLGGLLSTALSRLPSESAPQHSGAG</sequence>
<dbReference type="Pfam" id="PF20990">
    <property type="entry name" value="DUF2207_C"/>
    <property type="match status" value="1"/>
</dbReference>
<feature type="transmembrane region" description="Helical" evidence="1">
    <location>
        <begin position="317"/>
        <end position="341"/>
    </location>
</feature>
<protein>
    <submittedName>
        <fullName evidence="3">Predicted membrane protein</fullName>
    </submittedName>
</protein>
<keyword evidence="4" id="KW-1185">Reference proteome</keyword>
<dbReference type="RefSeq" id="WP_074317954.1">
    <property type="nucleotide sequence ID" value="NZ_FSQT01000002.1"/>
</dbReference>
<dbReference type="EMBL" id="FSQT01000002">
    <property type="protein sequence ID" value="SIN38900.1"/>
    <property type="molecule type" value="Genomic_DNA"/>
</dbReference>
<accession>A0A1N6AXW5</accession>
<reference evidence="4" key="1">
    <citation type="submission" date="2016-12" db="EMBL/GenBank/DDBJ databases">
        <authorList>
            <person name="Varghese N."/>
            <person name="Submissions S."/>
        </authorList>
    </citation>
    <scope>NUCLEOTIDE SEQUENCE [LARGE SCALE GENOMIC DNA]</scope>
    <source>
        <strain evidence="4">DSM 45599</strain>
    </source>
</reference>
<proteinExistence type="predicted"/>
<evidence type="ECO:0000256" key="1">
    <source>
        <dbReference type="SAM" id="Phobius"/>
    </source>
</evidence>
<feature type="domain" description="Predicted membrane protein YciQ-like C-terminal" evidence="2">
    <location>
        <begin position="43"/>
        <end position="272"/>
    </location>
</feature>
<feature type="transmembrane region" description="Helical" evidence="1">
    <location>
        <begin position="197"/>
        <end position="215"/>
    </location>
</feature>